<dbReference type="EMBL" id="JAFEMO010000009">
    <property type="protein sequence ID" value="KAH7564678.1"/>
    <property type="molecule type" value="Genomic_DNA"/>
</dbReference>
<sequence length="577" mass="65447">MTENSMYLPQECWELIFNSLSDQRHFESLSLVSHRLLSITNHLRSSLKITHQPLPLLPHLFLRFKNLKRIDLSHFLGDADPLLCLISRSGLDLESVNISSLRRFPQLGLRELGSKMKNLKELNCSRMRGLQDDDLFAVSDSCLSLEALDISFPVYDDDDFSSVVTDFGVIALSRKLTRLIRIDVSGNMFLTDKSLVSISMNCVMLIDFSIRDCDFITQKAIGMAMRSLPNLVSVCVGGIGIPSIDSCFKRSFACVKGLCVIEFSNSFISDELLHWLANACLPLKKVVFSHCYNFSFVGMCFLLSKYRFLEYLNLEGANFLNDGSIIELSKYLYRLKSINLDFCSKLTNSTFFTLIRECPVLSEIRMETTNLGVEESTTELVINPRIKSLHLARNGNLSDEFMKKVAFLCPNLQLLDVSFCTMITEEGIGEILKSCGEIQRLEIESCRQISNLGIKHFKVKKLEVLRVARSGIDDDALTTVAHTCPRLLYLNLNNCIYVTTRGVKEVVEKCRALREISLWYCQNVIADILPWMVFSRPSLRKIVSPSNEVPTENQQNLLLRHGCMVSSIGSFSEDYRV</sequence>
<dbReference type="InterPro" id="IPR057207">
    <property type="entry name" value="FBXL15_LRR"/>
</dbReference>
<proteinExistence type="predicted"/>
<protein>
    <recommendedName>
        <fullName evidence="1">F-box/LRR-repeat protein 15-like leucin rich repeat domain-containing protein</fullName>
    </recommendedName>
</protein>
<organism evidence="2 3">
    <name type="scientific">Xanthoceras sorbifolium</name>
    <dbReference type="NCBI Taxonomy" id="99658"/>
    <lineage>
        <taxon>Eukaryota</taxon>
        <taxon>Viridiplantae</taxon>
        <taxon>Streptophyta</taxon>
        <taxon>Embryophyta</taxon>
        <taxon>Tracheophyta</taxon>
        <taxon>Spermatophyta</taxon>
        <taxon>Magnoliopsida</taxon>
        <taxon>eudicotyledons</taxon>
        <taxon>Gunneridae</taxon>
        <taxon>Pentapetalae</taxon>
        <taxon>rosids</taxon>
        <taxon>malvids</taxon>
        <taxon>Sapindales</taxon>
        <taxon>Sapindaceae</taxon>
        <taxon>Xanthoceroideae</taxon>
        <taxon>Xanthoceras</taxon>
    </lineage>
</organism>
<dbReference type="SUPFAM" id="SSF52047">
    <property type="entry name" value="RNI-like"/>
    <property type="match status" value="2"/>
</dbReference>
<dbReference type="Gene3D" id="3.80.10.10">
    <property type="entry name" value="Ribonuclease Inhibitor"/>
    <property type="match status" value="3"/>
</dbReference>
<name>A0ABQ8HK06_9ROSI</name>
<dbReference type="InterPro" id="IPR006553">
    <property type="entry name" value="Leu-rich_rpt_Cys-con_subtyp"/>
</dbReference>
<dbReference type="PANTHER" id="PTHR13318">
    <property type="entry name" value="PARTNER OF PAIRED, ISOFORM B-RELATED"/>
    <property type="match status" value="1"/>
</dbReference>
<reference evidence="2 3" key="1">
    <citation type="submission" date="2021-02" db="EMBL/GenBank/DDBJ databases">
        <title>Plant Genome Project.</title>
        <authorList>
            <person name="Zhang R.-G."/>
        </authorList>
    </citation>
    <scope>NUCLEOTIDE SEQUENCE [LARGE SCALE GENOMIC DNA]</scope>
    <source>
        <tissue evidence="2">Leaves</tissue>
    </source>
</reference>
<gene>
    <name evidence="2" type="ORF">JRO89_XS09G0005200</name>
</gene>
<dbReference type="PANTHER" id="PTHR13318:SF106">
    <property type="entry name" value="F-BOX_LRR-REPEAT PROTEIN 2"/>
    <property type="match status" value="1"/>
</dbReference>
<evidence type="ECO:0000313" key="2">
    <source>
        <dbReference type="EMBL" id="KAH7564678.1"/>
    </source>
</evidence>
<dbReference type="Pfam" id="PF25372">
    <property type="entry name" value="DUF7885"/>
    <property type="match status" value="1"/>
</dbReference>
<evidence type="ECO:0000259" key="1">
    <source>
        <dbReference type="Pfam" id="PF25372"/>
    </source>
</evidence>
<dbReference type="SMART" id="SM00367">
    <property type="entry name" value="LRR_CC"/>
    <property type="match status" value="12"/>
</dbReference>
<feature type="domain" description="F-box/LRR-repeat protein 15-like leucin rich repeat" evidence="1">
    <location>
        <begin position="297"/>
        <end position="539"/>
    </location>
</feature>
<accession>A0ABQ8HK06</accession>
<dbReference type="Proteomes" id="UP000827721">
    <property type="component" value="Unassembled WGS sequence"/>
</dbReference>
<keyword evidence="3" id="KW-1185">Reference proteome</keyword>
<comment type="caution">
    <text evidence="2">The sequence shown here is derived from an EMBL/GenBank/DDBJ whole genome shotgun (WGS) entry which is preliminary data.</text>
</comment>
<evidence type="ECO:0000313" key="3">
    <source>
        <dbReference type="Proteomes" id="UP000827721"/>
    </source>
</evidence>
<dbReference type="InterPro" id="IPR032675">
    <property type="entry name" value="LRR_dom_sf"/>
</dbReference>